<keyword evidence="6" id="KW-1185">Reference proteome</keyword>
<evidence type="ECO:0000256" key="2">
    <source>
        <dbReference type="ARBA" id="ARBA00022679"/>
    </source>
</evidence>
<gene>
    <name evidence="5" type="ordered locus">RSal33209_0358</name>
</gene>
<proteinExistence type="inferred from homology"/>
<accession>A9WKV5</accession>
<keyword evidence="2" id="KW-0808">Transferase</keyword>
<dbReference type="STRING" id="288705.RSal33209_0358"/>
<dbReference type="InterPro" id="IPR011611">
    <property type="entry name" value="PfkB_dom"/>
</dbReference>
<comment type="similarity">
    <text evidence="1">Belongs to the carbohydrate kinase PfkB family.</text>
</comment>
<dbReference type="SUPFAM" id="SSF53613">
    <property type="entry name" value="Ribokinase-like"/>
    <property type="match status" value="1"/>
</dbReference>
<evidence type="ECO:0000256" key="3">
    <source>
        <dbReference type="ARBA" id="ARBA00022777"/>
    </source>
</evidence>
<dbReference type="PANTHER" id="PTHR43085">
    <property type="entry name" value="HEXOKINASE FAMILY MEMBER"/>
    <property type="match status" value="1"/>
</dbReference>
<dbReference type="EMBL" id="CP000910">
    <property type="protein sequence ID" value="ABY22113.1"/>
    <property type="molecule type" value="Genomic_DNA"/>
</dbReference>
<dbReference type="GO" id="GO:0016301">
    <property type="term" value="F:kinase activity"/>
    <property type="evidence" value="ECO:0007669"/>
    <property type="project" value="UniProtKB-KW"/>
</dbReference>
<dbReference type="Pfam" id="PF00294">
    <property type="entry name" value="PfkB"/>
    <property type="match status" value="1"/>
</dbReference>
<evidence type="ECO:0000313" key="6">
    <source>
        <dbReference type="Proteomes" id="UP000002007"/>
    </source>
</evidence>
<sequence>MERHNIPVSATKEAQIFWFTITGLCQEPSRDSHLYALEARPKSGLAEGQHTIVDLDYRPMFWGSAAQAREQIELILPQVTVAIGNAEECAVAVGTGTPDEQADRLLAAGVQIAVVKLGASGALAKTATERVISAPRSGADA</sequence>
<organism evidence="5 6">
    <name type="scientific">Renibacterium salmoninarum (strain ATCC 33209 / DSM 20767 / JCM 11484 / NBRC 15589 / NCIMB 2235)</name>
    <dbReference type="NCBI Taxonomy" id="288705"/>
    <lineage>
        <taxon>Bacteria</taxon>
        <taxon>Bacillati</taxon>
        <taxon>Actinomycetota</taxon>
        <taxon>Actinomycetes</taxon>
        <taxon>Micrococcales</taxon>
        <taxon>Micrococcaceae</taxon>
        <taxon>Renibacterium</taxon>
    </lineage>
</organism>
<keyword evidence="3 5" id="KW-0418">Kinase</keyword>
<protein>
    <submittedName>
        <fullName evidence="5">Sugar kinase</fullName>
    </submittedName>
</protein>
<dbReference type="InterPro" id="IPR050306">
    <property type="entry name" value="PfkB_Carbo_kinase"/>
</dbReference>
<dbReference type="Proteomes" id="UP000002007">
    <property type="component" value="Chromosome"/>
</dbReference>
<name>A9WKV5_RENSM</name>
<evidence type="ECO:0000313" key="5">
    <source>
        <dbReference type="EMBL" id="ABY22113.1"/>
    </source>
</evidence>
<evidence type="ECO:0000256" key="1">
    <source>
        <dbReference type="ARBA" id="ARBA00010688"/>
    </source>
</evidence>
<feature type="domain" description="Carbohydrate kinase PfkB" evidence="4">
    <location>
        <begin position="20"/>
        <end position="131"/>
    </location>
</feature>
<dbReference type="KEGG" id="rsa:RSal33209_0358"/>
<dbReference type="InterPro" id="IPR029056">
    <property type="entry name" value="Ribokinase-like"/>
</dbReference>
<dbReference type="HOGENOM" id="CLU_1823774_0_0_11"/>
<dbReference type="eggNOG" id="COG0524">
    <property type="taxonomic scope" value="Bacteria"/>
</dbReference>
<evidence type="ECO:0000259" key="4">
    <source>
        <dbReference type="Pfam" id="PF00294"/>
    </source>
</evidence>
<dbReference type="Gene3D" id="3.40.1190.20">
    <property type="match status" value="1"/>
</dbReference>
<dbReference type="PANTHER" id="PTHR43085:SF49">
    <property type="entry name" value="5-DEHYDRO-2-DEOXYGLUCONOKINASE"/>
    <property type="match status" value="1"/>
</dbReference>
<dbReference type="AlphaFoldDB" id="A9WKV5"/>
<reference evidence="6" key="1">
    <citation type="journal article" date="2008" name="J. Bacteriol.">
        <title>Genome sequence of the fish pathogen Renibacterium salmoninarum suggests reductive evolution away from an environmental Arthrobacter ancestor.</title>
        <authorList>
            <person name="Wiens G.D."/>
            <person name="Rockey D.D."/>
            <person name="Wu Z."/>
            <person name="Chang J."/>
            <person name="Levy R."/>
            <person name="Crane S."/>
            <person name="Chen D.S."/>
            <person name="Capri G.R."/>
            <person name="Burnett J.R."/>
            <person name="Sudheesh P.S."/>
            <person name="Schipma M.J."/>
            <person name="Burd H."/>
            <person name="Bhattacharyya A."/>
            <person name="Rhodes L.D."/>
            <person name="Kaul R."/>
            <person name="Strom M.S."/>
        </authorList>
    </citation>
    <scope>NUCLEOTIDE SEQUENCE [LARGE SCALE GENOMIC DNA]</scope>
    <source>
        <strain evidence="6">ATCC 33209 / DSM 20767 / JCM 11484 / NBRC 15589 / NCIMB 2235</strain>
    </source>
</reference>